<name>A0A420W7U8_9BACT</name>
<dbReference type="PROSITE" id="PS51675">
    <property type="entry name" value="SAM_MT_TRM10"/>
    <property type="match status" value="1"/>
</dbReference>
<protein>
    <submittedName>
        <fullName evidence="5">tRNA (Adenine9-N1/guanine9-N1)-methyltransferase</fullName>
    </submittedName>
</protein>
<proteinExistence type="predicted"/>
<dbReference type="AlphaFoldDB" id="A0A420W7U8"/>
<organism evidence="5 6">
    <name type="scientific">Thermovibrio guaymasensis</name>
    <dbReference type="NCBI Taxonomy" id="240167"/>
    <lineage>
        <taxon>Bacteria</taxon>
        <taxon>Pseudomonadati</taxon>
        <taxon>Aquificota</taxon>
        <taxon>Aquificia</taxon>
        <taxon>Desulfurobacteriales</taxon>
        <taxon>Desulfurobacteriaceae</taxon>
        <taxon>Thermovibrio</taxon>
    </lineage>
</organism>
<dbReference type="GO" id="GO:0008168">
    <property type="term" value="F:methyltransferase activity"/>
    <property type="evidence" value="ECO:0007669"/>
    <property type="project" value="UniProtKB-KW"/>
</dbReference>
<sequence length="361" mass="41789">MKFLTAKKVVAKRLYEYGLRRPKLLFKPGRGDFFNRLAYGLVRGKFGVIPKSLFNEDILPGKVIDKVEGVELLAFRGDEEADAVVVKRKGTVDFSDITFNYPDFAVDLSLFKELTERERKSLAVQIEITYGTVKDYFTPENFYLTSAPDEALSFLKGIFKPFPFRLLDSFEEYERVIVLDPNAEEEFTHTEVTPNTLIVVGGIVDSSERLKGSTSKIMPDFLHRKITYKGIVSVVPDRINEIVKIVCDYLTSDLSLYEAVKRNLTRDSKLRFLRKLLQEESVRFLFNGRLLRGIPEETYLKWKEELSLTDFFFRKAAKHVSGFFVFRSSIFDRVIGETKKRGKRVYILKELKDEDVVVQYP</sequence>
<dbReference type="InterPro" id="IPR038459">
    <property type="entry name" value="MT_TRM10-typ_sf"/>
</dbReference>
<keyword evidence="3" id="KW-0949">S-adenosyl-L-methionine</keyword>
<accession>A0A420W7U8</accession>
<dbReference type="RefSeq" id="WP_121169648.1">
    <property type="nucleotide sequence ID" value="NZ_RBIE01000001.1"/>
</dbReference>
<keyword evidence="2 5" id="KW-0808">Transferase</keyword>
<evidence type="ECO:0000313" key="5">
    <source>
        <dbReference type="EMBL" id="RKQ63400.1"/>
    </source>
</evidence>
<evidence type="ECO:0000313" key="6">
    <source>
        <dbReference type="Proteomes" id="UP000280881"/>
    </source>
</evidence>
<gene>
    <name evidence="5" type="ORF">C7457_0271</name>
</gene>
<feature type="domain" description="SAM-dependent MTase TRM10-type" evidence="4">
    <location>
        <begin position="86"/>
        <end position="271"/>
    </location>
</feature>
<comment type="caution">
    <text evidence="5">The sequence shown here is derived from an EMBL/GenBank/DDBJ whole genome shotgun (WGS) entry which is preliminary data.</text>
</comment>
<dbReference type="EMBL" id="RBIE01000001">
    <property type="protein sequence ID" value="RKQ63400.1"/>
    <property type="molecule type" value="Genomic_DNA"/>
</dbReference>
<dbReference type="OrthoDB" id="10159at2"/>
<dbReference type="GO" id="GO:0032259">
    <property type="term" value="P:methylation"/>
    <property type="evidence" value="ECO:0007669"/>
    <property type="project" value="UniProtKB-KW"/>
</dbReference>
<dbReference type="Gene3D" id="3.40.1280.30">
    <property type="match status" value="1"/>
</dbReference>
<dbReference type="Proteomes" id="UP000280881">
    <property type="component" value="Unassembled WGS sequence"/>
</dbReference>
<keyword evidence="6" id="KW-1185">Reference proteome</keyword>
<evidence type="ECO:0000259" key="4">
    <source>
        <dbReference type="PROSITE" id="PS51675"/>
    </source>
</evidence>
<evidence type="ECO:0000256" key="1">
    <source>
        <dbReference type="ARBA" id="ARBA00022603"/>
    </source>
</evidence>
<reference evidence="5 6" key="1">
    <citation type="submission" date="2018-10" db="EMBL/GenBank/DDBJ databases">
        <title>Genomic Encyclopedia of Type Strains, Phase IV (KMG-IV): sequencing the most valuable type-strain genomes for metagenomic binning, comparative biology and taxonomic classification.</title>
        <authorList>
            <person name="Goeker M."/>
        </authorList>
    </citation>
    <scope>NUCLEOTIDE SEQUENCE [LARGE SCALE GENOMIC DNA]</scope>
    <source>
        <strain evidence="5 6">DSM 15521</strain>
    </source>
</reference>
<dbReference type="InterPro" id="IPR028564">
    <property type="entry name" value="MT_TRM10-typ"/>
</dbReference>
<evidence type="ECO:0000256" key="3">
    <source>
        <dbReference type="ARBA" id="ARBA00022691"/>
    </source>
</evidence>
<keyword evidence="1 5" id="KW-0489">Methyltransferase</keyword>
<evidence type="ECO:0000256" key="2">
    <source>
        <dbReference type="ARBA" id="ARBA00022679"/>
    </source>
</evidence>